<reference evidence="10 11" key="1">
    <citation type="submission" date="2015-06" db="EMBL/GenBank/DDBJ databases">
        <title>Draft genome assembly of filamentous brackish cyanobacterium Limnoraphis robusta strain CS-951.</title>
        <authorList>
            <person name="Willis A."/>
            <person name="Parks M."/>
            <person name="Burford M.A."/>
        </authorList>
    </citation>
    <scope>NUCLEOTIDE SEQUENCE [LARGE SCALE GENOMIC DNA]</scope>
    <source>
        <strain evidence="10 11">CS-951</strain>
    </source>
</reference>
<dbReference type="CDD" id="cd19935">
    <property type="entry name" value="REC_OmpR_CusR-like"/>
    <property type="match status" value="1"/>
</dbReference>
<keyword evidence="1 6" id="KW-0597">Phosphoprotein</keyword>
<protein>
    <submittedName>
        <fullName evidence="10">GlcNAc transferase</fullName>
    </submittedName>
</protein>
<dbReference type="OrthoDB" id="483651at2"/>
<organism evidence="10 11">
    <name type="scientific">Limnoraphis robusta CS-951</name>
    <dbReference type="NCBI Taxonomy" id="1637645"/>
    <lineage>
        <taxon>Bacteria</taxon>
        <taxon>Bacillati</taxon>
        <taxon>Cyanobacteriota</taxon>
        <taxon>Cyanophyceae</taxon>
        <taxon>Oscillatoriophycideae</taxon>
        <taxon>Oscillatoriales</taxon>
        <taxon>Sirenicapillariaceae</taxon>
        <taxon>Limnoraphis</taxon>
    </lineage>
</organism>
<dbReference type="RefSeq" id="WP_049560335.1">
    <property type="nucleotide sequence ID" value="NZ_LATL02000224.1"/>
</dbReference>
<dbReference type="PROSITE" id="PS50110">
    <property type="entry name" value="RESPONSE_REGULATORY"/>
    <property type="match status" value="1"/>
</dbReference>
<dbReference type="Gene3D" id="6.10.250.690">
    <property type="match status" value="1"/>
</dbReference>
<accession>A0A0J9EW97</accession>
<dbReference type="SUPFAM" id="SSF46894">
    <property type="entry name" value="C-terminal effector domain of the bipartite response regulators"/>
    <property type="match status" value="1"/>
</dbReference>
<dbReference type="GO" id="GO:0000976">
    <property type="term" value="F:transcription cis-regulatory region binding"/>
    <property type="evidence" value="ECO:0007669"/>
    <property type="project" value="TreeGrafter"/>
</dbReference>
<feature type="domain" description="Response regulatory" evidence="8">
    <location>
        <begin position="2"/>
        <end position="116"/>
    </location>
</feature>
<evidence type="ECO:0000259" key="8">
    <source>
        <dbReference type="PROSITE" id="PS50110"/>
    </source>
</evidence>
<evidence type="ECO:0000256" key="1">
    <source>
        <dbReference type="ARBA" id="ARBA00022553"/>
    </source>
</evidence>
<evidence type="ECO:0000256" key="4">
    <source>
        <dbReference type="ARBA" id="ARBA00023125"/>
    </source>
</evidence>
<dbReference type="GO" id="GO:0032993">
    <property type="term" value="C:protein-DNA complex"/>
    <property type="evidence" value="ECO:0007669"/>
    <property type="project" value="TreeGrafter"/>
</dbReference>
<gene>
    <name evidence="10" type="ORF">WN50_36820</name>
</gene>
<evidence type="ECO:0000313" key="10">
    <source>
        <dbReference type="EMBL" id="KMW70252.1"/>
    </source>
</evidence>
<dbReference type="Pfam" id="PF00486">
    <property type="entry name" value="Trans_reg_C"/>
    <property type="match status" value="1"/>
</dbReference>
<dbReference type="EMBL" id="LATL02000224">
    <property type="protein sequence ID" value="KMW70252.1"/>
    <property type="molecule type" value="Genomic_DNA"/>
</dbReference>
<evidence type="ECO:0000313" key="11">
    <source>
        <dbReference type="Proteomes" id="UP000033607"/>
    </source>
</evidence>
<dbReference type="CDD" id="cd00383">
    <property type="entry name" value="trans_reg_C"/>
    <property type="match status" value="1"/>
</dbReference>
<dbReference type="Gene3D" id="1.10.10.10">
    <property type="entry name" value="Winged helix-like DNA-binding domain superfamily/Winged helix DNA-binding domain"/>
    <property type="match status" value="1"/>
</dbReference>
<name>A0A0J9EW97_9CYAN</name>
<dbReference type="PANTHER" id="PTHR48111">
    <property type="entry name" value="REGULATOR OF RPOS"/>
    <property type="match status" value="1"/>
</dbReference>
<dbReference type="GO" id="GO:0006355">
    <property type="term" value="P:regulation of DNA-templated transcription"/>
    <property type="evidence" value="ECO:0007669"/>
    <property type="project" value="InterPro"/>
</dbReference>
<dbReference type="PROSITE" id="PS51755">
    <property type="entry name" value="OMPR_PHOB"/>
    <property type="match status" value="1"/>
</dbReference>
<dbReference type="InterPro" id="IPR039420">
    <property type="entry name" value="WalR-like"/>
</dbReference>
<feature type="domain" description="OmpR/PhoB-type" evidence="9">
    <location>
        <begin position="124"/>
        <end position="223"/>
    </location>
</feature>
<keyword evidence="3" id="KW-0805">Transcription regulation</keyword>
<keyword evidence="10" id="KW-0808">Transferase</keyword>
<sequence length="224" mass="25661">MRILVVEDDQRIAKALSRALQAQNYVIDMAFDGEAGWDFVQAFEYDLIVLDVMLPKLNGISLCQRLRQAGYTMPVLMLTAKDTSNDKVIGLDVGADDYVVKPFDLPELAARIRALLRRGNSILPPVLEWEKLRLNPNTCEVSYNQIPLHFTPKEYSLLELFLHNPQRVFSRSNILEHLWSFEDPPSEEAVKVHIKDIRRKLKNLGAPPDLIETVYGIGYRLKRS</sequence>
<keyword evidence="2" id="KW-0902">Two-component regulatory system</keyword>
<keyword evidence="5" id="KW-0804">Transcription</keyword>
<dbReference type="AlphaFoldDB" id="A0A0J9EW97"/>
<dbReference type="SMART" id="SM00862">
    <property type="entry name" value="Trans_reg_C"/>
    <property type="match status" value="1"/>
</dbReference>
<dbReference type="PANTHER" id="PTHR48111:SF15">
    <property type="entry name" value="OMPR SUBFAMILY"/>
    <property type="match status" value="1"/>
</dbReference>
<dbReference type="InterPro" id="IPR001867">
    <property type="entry name" value="OmpR/PhoB-type_DNA-bd"/>
</dbReference>
<dbReference type="GO" id="GO:0016740">
    <property type="term" value="F:transferase activity"/>
    <property type="evidence" value="ECO:0007669"/>
    <property type="project" value="UniProtKB-KW"/>
</dbReference>
<dbReference type="Pfam" id="PF00072">
    <property type="entry name" value="Response_reg"/>
    <property type="match status" value="1"/>
</dbReference>
<dbReference type="InterPro" id="IPR016032">
    <property type="entry name" value="Sig_transdc_resp-reg_C-effctor"/>
</dbReference>
<evidence type="ECO:0000256" key="3">
    <source>
        <dbReference type="ARBA" id="ARBA00023015"/>
    </source>
</evidence>
<dbReference type="InterPro" id="IPR011006">
    <property type="entry name" value="CheY-like_superfamily"/>
</dbReference>
<keyword evidence="4 7" id="KW-0238">DNA-binding</keyword>
<dbReference type="FunFam" id="3.40.50.2300:FF:000002">
    <property type="entry name" value="DNA-binding response regulator PhoP"/>
    <property type="match status" value="1"/>
</dbReference>
<dbReference type="GO" id="GO:0000156">
    <property type="term" value="F:phosphorelay response regulator activity"/>
    <property type="evidence" value="ECO:0007669"/>
    <property type="project" value="TreeGrafter"/>
</dbReference>
<evidence type="ECO:0000256" key="2">
    <source>
        <dbReference type="ARBA" id="ARBA00023012"/>
    </source>
</evidence>
<dbReference type="SMART" id="SM00448">
    <property type="entry name" value="REC"/>
    <property type="match status" value="1"/>
</dbReference>
<proteinExistence type="predicted"/>
<dbReference type="Gene3D" id="3.40.50.2300">
    <property type="match status" value="1"/>
</dbReference>
<evidence type="ECO:0000256" key="7">
    <source>
        <dbReference type="PROSITE-ProRule" id="PRU01091"/>
    </source>
</evidence>
<dbReference type="GO" id="GO:0005829">
    <property type="term" value="C:cytosol"/>
    <property type="evidence" value="ECO:0007669"/>
    <property type="project" value="TreeGrafter"/>
</dbReference>
<evidence type="ECO:0000256" key="5">
    <source>
        <dbReference type="ARBA" id="ARBA00023163"/>
    </source>
</evidence>
<dbReference type="InterPro" id="IPR001789">
    <property type="entry name" value="Sig_transdc_resp-reg_receiver"/>
</dbReference>
<evidence type="ECO:0000259" key="9">
    <source>
        <dbReference type="PROSITE" id="PS51755"/>
    </source>
</evidence>
<dbReference type="Proteomes" id="UP000033607">
    <property type="component" value="Unassembled WGS sequence"/>
</dbReference>
<feature type="modified residue" description="4-aspartylphosphate" evidence="6">
    <location>
        <position position="51"/>
    </location>
</feature>
<dbReference type="SUPFAM" id="SSF52172">
    <property type="entry name" value="CheY-like"/>
    <property type="match status" value="1"/>
</dbReference>
<evidence type="ECO:0000256" key="6">
    <source>
        <dbReference type="PROSITE-ProRule" id="PRU00169"/>
    </source>
</evidence>
<feature type="DNA-binding region" description="OmpR/PhoB-type" evidence="7">
    <location>
        <begin position="124"/>
        <end position="223"/>
    </location>
</feature>
<comment type="caution">
    <text evidence="10">The sequence shown here is derived from an EMBL/GenBank/DDBJ whole genome shotgun (WGS) entry which is preliminary data.</text>
</comment>
<dbReference type="InterPro" id="IPR036388">
    <property type="entry name" value="WH-like_DNA-bd_sf"/>
</dbReference>
<dbReference type="PATRIC" id="fig|1637645.4.peg.4426"/>